<keyword evidence="14 18" id="KW-0342">GTP-binding</keyword>
<evidence type="ECO:0000256" key="2">
    <source>
        <dbReference type="ARBA" id="ARBA00004299"/>
    </source>
</evidence>
<evidence type="ECO:0000256" key="12">
    <source>
        <dbReference type="ARBA" id="ARBA00022927"/>
    </source>
</evidence>
<keyword evidence="16" id="KW-0968">Cytoplasmic vesicle</keyword>
<dbReference type="PROSITE" id="PS51422">
    <property type="entry name" value="SAR1"/>
    <property type="match status" value="1"/>
</dbReference>
<proteinExistence type="inferred from homology"/>
<dbReference type="GO" id="GO:0005789">
    <property type="term" value="C:endoplasmic reticulum membrane"/>
    <property type="evidence" value="ECO:0007669"/>
    <property type="project" value="UniProtKB-SubCell"/>
</dbReference>
<keyword evidence="12" id="KW-0653">Protein transport</keyword>
<evidence type="ECO:0000256" key="5">
    <source>
        <dbReference type="ARBA" id="ARBA00019961"/>
    </source>
</evidence>
<evidence type="ECO:0000256" key="6">
    <source>
        <dbReference type="ARBA" id="ARBA00021124"/>
    </source>
</evidence>
<evidence type="ECO:0000256" key="1">
    <source>
        <dbReference type="ARBA" id="ARBA00004255"/>
    </source>
</evidence>
<dbReference type="InterPro" id="IPR006689">
    <property type="entry name" value="Small_GTPase_ARF/SAR"/>
</dbReference>
<dbReference type="Gene3D" id="3.40.50.300">
    <property type="entry name" value="P-loop containing nucleotide triphosphate hydrolases"/>
    <property type="match status" value="1"/>
</dbReference>
<keyword evidence="13" id="KW-0333">Golgi apparatus</keyword>
<evidence type="ECO:0000256" key="18">
    <source>
        <dbReference type="PIRSR" id="PIRSR606689-1"/>
    </source>
</evidence>
<dbReference type="GO" id="GO:0005525">
    <property type="term" value="F:GTP binding"/>
    <property type="evidence" value="ECO:0007669"/>
    <property type="project" value="UniProtKB-KW"/>
</dbReference>
<dbReference type="SUPFAM" id="SSF52540">
    <property type="entry name" value="P-loop containing nucleoside triphosphate hydrolases"/>
    <property type="match status" value="1"/>
</dbReference>
<dbReference type="PRINTS" id="PR00328">
    <property type="entry name" value="SAR1GTPBP"/>
</dbReference>
<dbReference type="GO" id="GO:0003924">
    <property type="term" value="F:GTPase activity"/>
    <property type="evidence" value="ECO:0007669"/>
    <property type="project" value="InterPro"/>
</dbReference>
<name>A0AAD7GDI9_MYCRO</name>
<feature type="binding site" evidence="18">
    <location>
        <begin position="27"/>
        <end position="34"/>
    </location>
    <ligand>
        <name>GTP</name>
        <dbReference type="ChEBI" id="CHEBI:37565"/>
    </ligand>
</feature>
<feature type="binding site" evidence="17">
    <location>
        <position position="130"/>
    </location>
    <ligand>
        <name>GTP</name>
        <dbReference type="ChEBI" id="CHEBI:37565"/>
    </ligand>
</feature>
<evidence type="ECO:0000256" key="14">
    <source>
        <dbReference type="ARBA" id="ARBA00023134"/>
    </source>
</evidence>
<feature type="binding site" evidence="19">
    <location>
        <position position="51"/>
    </location>
    <ligand>
        <name>Mg(2+)</name>
        <dbReference type="ChEBI" id="CHEBI:18420"/>
    </ligand>
</feature>
<dbReference type="EMBL" id="JARKIE010000102">
    <property type="protein sequence ID" value="KAJ7685851.1"/>
    <property type="molecule type" value="Genomic_DNA"/>
</dbReference>
<gene>
    <name evidence="20" type="ORF">B0H17DRAFT_1204682</name>
</gene>
<dbReference type="InterPro" id="IPR027417">
    <property type="entry name" value="P-loop_NTPase"/>
</dbReference>
<keyword evidence="8 17" id="KW-0547">Nucleotide-binding</keyword>
<keyword evidence="10" id="KW-0256">Endoplasmic reticulum</keyword>
<keyword evidence="11" id="KW-0931">ER-Golgi transport</keyword>
<dbReference type="InterPro" id="IPR006687">
    <property type="entry name" value="Small_GTPase_SAR1"/>
</dbReference>
<evidence type="ECO:0000313" key="20">
    <source>
        <dbReference type="EMBL" id="KAJ7685851.1"/>
    </source>
</evidence>
<keyword evidence="7" id="KW-0813">Transport</keyword>
<comment type="similarity">
    <text evidence="4">Belongs to the small GTPase superfamily. SAR1 family.</text>
</comment>
<dbReference type="SMART" id="SM00177">
    <property type="entry name" value="ARF"/>
    <property type="match status" value="1"/>
</dbReference>
<feature type="binding site" evidence="18">
    <location>
        <begin position="129"/>
        <end position="132"/>
    </location>
    <ligand>
        <name>GTP</name>
        <dbReference type="ChEBI" id="CHEBI:37565"/>
    </ligand>
</feature>
<keyword evidence="21" id="KW-1185">Reference proteome</keyword>
<feature type="binding site" evidence="17">
    <location>
        <position position="34"/>
    </location>
    <ligand>
        <name>GTP</name>
        <dbReference type="ChEBI" id="CHEBI:37565"/>
    </ligand>
</feature>
<organism evidence="20 21">
    <name type="scientific">Mycena rosella</name>
    <name type="common">Pink bonnet</name>
    <name type="synonym">Agaricus rosellus</name>
    <dbReference type="NCBI Taxonomy" id="1033263"/>
    <lineage>
        <taxon>Eukaryota</taxon>
        <taxon>Fungi</taxon>
        <taxon>Dikarya</taxon>
        <taxon>Basidiomycota</taxon>
        <taxon>Agaricomycotina</taxon>
        <taxon>Agaricomycetes</taxon>
        <taxon>Agaricomycetidae</taxon>
        <taxon>Agaricales</taxon>
        <taxon>Marasmiineae</taxon>
        <taxon>Mycenaceae</taxon>
        <taxon>Mycena</taxon>
    </lineage>
</organism>
<comment type="subcellular location">
    <subcellularLocation>
        <location evidence="2">Cytoplasmic vesicle</location>
        <location evidence="2">COPII-coated vesicle membrane</location>
        <topology evidence="2">Peripheral membrane protein</topology>
        <orientation evidence="2">Cytoplasmic side</orientation>
    </subcellularLocation>
    <subcellularLocation>
        <location evidence="3">Endoplasmic reticulum membrane</location>
        <topology evidence="3">Peripheral membrane protein</topology>
        <orientation evidence="3">Cytoplasmic side</orientation>
    </subcellularLocation>
    <subcellularLocation>
        <location evidence="1">Golgi apparatus membrane</location>
        <topology evidence="1">Peripheral membrane protein</topology>
        <orientation evidence="1">Cytoplasmic side</orientation>
    </subcellularLocation>
</comment>
<dbReference type="Proteomes" id="UP001221757">
    <property type="component" value="Unassembled WGS sequence"/>
</dbReference>
<dbReference type="GO" id="GO:0016192">
    <property type="term" value="P:vesicle-mediated transport"/>
    <property type="evidence" value="ECO:0007669"/>
    <property type="project" value="UniProtKB-KW"/>
</dbReference>
<evidence type="ECO:0000256" key="15">
    <source>
        <dbReference type="ARBA" id="ARBA00023136"/>
    </source>
</evidence>
<evidence type="ECO:0000256" key="7">
    <source>
        <dbReference type="ARBA" id="ARBA00022448"/>
    </source>
</evidence>
<evidence type="ECO:0000256" key="16">
    <source>
        <dbReference type="ARBA" id="ARBA00023329"/>
    </source>
</evidence>
<evidence type="ECO:0000256" key="17">
    <source>
        <dbReference type="PIRSR" id="PIRSR606687-2"/>
    </source>
</evidence>
<evidence type="ECO:0000313" key="21">
    <source>
        <dbReference type="Proteomes" id="UP001221757"/>
    </source>
</evidence>
<dbReference type="FunFam" id="3.40.50.300:FF:000161">
    <property type="entry name" value="Small COPII coat GTPase"/>
    <property type="match status" value="1"/>
</dbReference>
<dbReference type="Pfam" id="PF00025">
    <property type="entry name" value="Arf"/>
    <property type="match status" value="1"/>
</dbReference>
<evidence type="ECO:0000256" key="3">
    <source>
        <dbReference type="ARBA" id="ARBA00004397"/>
    </source>
</evidence>
<accession>A0AAD7GDI9</accession>
<evidence type="ECO:0000256" key="13">
    <source>
        <dbReference type="ARBA" id="ARBA00023034"/>
    </source>
</evidence>
<evidence type="ECO:0000256" key="8">
    <source>
        <dbReference type="ARBA" id="ARBA00022741"/>
    </source>
</evidence>
<feature type="binding site" evidence="17">
    <location>
        <position position="172"/>
    </location>
    <ligand>
        <name>GTP</name>
        <dbReference type="ChEBI" id="CHEBI:37565"/>
    </ligand>
</feature>
<feature type="binding site" evidence="17">
    <location>
        <position position="129"/>
    </location>
    <ligand>
        <name>GTP</name>
        <dbReference type="ChEBI" id="CHEBI:37565"/>
    </ligand>
</feature>
<dbReference type="GO" id="GO:0000139">
    <property type="term" value="C:Golgi membrane"/>
    <property type="evidence" value="ECO:0007669"/>
    <property type="project" value="UniProtKB-SubCell"/>
</dbReference>
<keyword evidence="19" id="KW-0479">Metal-binding</keyword>
<keyword evidence="15" id="KW-0472">Membrane</keyword>
<dbReference type="PROSITE" id="PS51417">
    <property type="entry name" value="ARF"/>
    <property type="match status" value="1"/>
</dbReference>
<reference evidence="20" key="1">
    <citation type="submission" date="2023-03" db="EMBL/GenBank/DDBJ databases">
        <title>Massive genome expansion in bonnet fungi (Mycena s.s.) driven by repeated elements and novel gene families across ecological guilds.</title>
        <authorList>
            <consortium name="Lawrence Berkeley National Laboratory"/>
            <person name="Harder C.B."/>
            <person name="Miyauchi S."/>
            <person name="Viragh M."/>
            <person name="Kuo A."/>
            <person name="Thoen E."/>
            <person name="Andreopoulos B."/>
            <person name="Lu D."/>
            <person name="Skrede I."/>
            <person name="Drula E."/>
            <person name="Henrissat B."/>
            <person name="Morin E."/>
            <person name="Kohler A."/>
            <person name="Barry K."/>
            <person name="LaButti K."/>
            <person name="Morin E."/>
            <person name="Salamov A."/>
            <person name="Lipzen A."/>
            <person name="Mereny Z."/>
            <person name="Hegedus B."/>
            <person name="Baldrian P."/>
            <person name="Stursova M."/>
            <person name="Weitz H."/>
            <person name="Taylor A."/>
            <person name="Grigoriev I.V."/>
            <person name="Nagy L.G."/>
            <person name="Martin F."/>
            <person name="Kauserud H."/>
        </authorList>
    </citation>
    <scope>NUCLEOTIDE SEQUENCE</scope>
    <source>
        <strain evidence="20">CBHHK067</strain>
    </source>
</reference>
<evidence type="ECO:0000256" key="10">
    <source>
        <dbReference type="ARBA" id="ARBA00022824"/>
    </source>
</evidence>
<keyword evidence="19" id="KW-0460">Magnesium</keyword>
<dbReference type="PANTHER" id="PTHR45684">
    <property type="entry name" value="RE74312P"/>
    <property type="match status" value="1"/>
</dbReference>
<dbReference type="AlphaFoldDB" id="A0AAD7GDI9"/>
<evidence type="ECO:0000256" key="9">
    <source>
        <dbReference type="ARBA" id="ARBA00022801"/>
    </source>
</evidence>
<dbReference type="SMART" id="SM00178">
    <property type="entry name" value="SAR"/>
    <property type="match status" value="1"/>
</dbReference>
<comment type="caution">
    <text evidence="20">The sequence shown here is derived from an EMBL/GenBank/DDBJ whole genome shotgun (WGS) entry which is preliminary data.</text>
</comment>
<evidence type="ECO:0000256" key="11">
    <source>
        <dbReference type="ARBA" id="ARBA00022892"/>
    </source>
</evidence>
<feature type="binding site" evidence="17">
    <location>
        <position position="132"/>
    </location>
    <ligand>
        <name>GTP</name>
        <dbReference type="ChEBI" id="CHEBI:37565"/>
    </ligand>
</feature>
<evidence type="ECO:0000256" key="19">
    <source>
        <dbReference type="PIRSR" id="PIRSR606689-2"/>
    </source>
</evidence>
<dbReference type="GO" id="GO:0046872">
    <property type="term" value="F:metal ion binding"/>
    <property type="evidence" value="ECO:0007669"/>
    <property type="project" value="UniProtKB-KW"/>
</dbReference>
<dbReference type="GO" id="GO:0012507">
    <property type="term" value="C:ER to Golgi transport vesicle membrane"/>
    <property type="evidence" value="ECO:0007669"/>
    <property type="project" value="UniProtKB-SubCell"/>
</dbReference>
<feature type="binding site" evidence="17">
    <location>
        <position position="32"/>
    </location>
    <ligand>
        <name>GTP</name>
        <dbReference type="ChEBI" id="CHEBI:37565"/>
    </ligand>
</feature>
<sequence>MFVIDQFWWVLAQLGLVNKNAMIPVFGLNGSGVTALFHMLKTQRFVSLQPTLMPTWENFTVGNLNISTFDLGSTVMARRRWPDYFHVANAIAFLVDSANSEWFPESKAELDALLANEELSNVPFLIFGNKIDLPGAVGETELKHHLGLSQTTGKGKNHHQGIRPIEIFMCSVKERQGYEEGFRWVSQYVGYIHFSPFPRIS</sequence>
<feature type="binding site" evidence="19">
    <location>
        <position position="34"/>
    </location>
    <ligand>
        <name>Mg(2+)</name>
        <dbReference type="ChEBI" id="CHEBI:18420"/>
    </ligand>
</feature>
<keyword evidence="9" id="KW-0378">Hydrolase</keyword>
<protein>
    <recommendedName>
        <fullName evidence="6">Small COPII coat GTPase SAR1</fullName>
    </recommendedName>
    <alternativeName>
        <fullName evidence="5">Small COPII coat GTPase sar1</fullName>
    </alternativeName>
</protein>
<dbReference type="GO" id="GO:0006886">
    <property type="term" value="P:intracellular protein transport"/>
    <property type="evidence" value="ECO:0007669"/>
    <property type="project" value="InterPro"/>
</dbReference>
<evidence type="ECO:0000256" key="4">
    <source>
        <dbReference type="ARBA" id="ARBA00007507"/>
    </source>
</evidence>